<protein>
    <submittedName>
        <fullName evidence="1">Uncharacterized protein</fullName>
    </submittedName>
</protein>
<organism evidence="1">
    <name type="scientific">Anguilla anguilla</name>
    <name type="common">European freshwater eel</name>
    <name type="synonym">Muraena anguilla</name>
    <dbReference type="NCBI Taxonomy" id="7936"/>
    <lineage>
        <taxon>Eukaryota</taxon>
        <taxon>Metazoa</taxon>
        <taxon>Chordata</taxon>
        <taxon>Craniata</taxon>
        <taxon>Vertebrata</taxon>
        <taxon>Euteleostomi</taxon>
        <taxon>Actinopterygii</taxon>
        <taxon>Neopterygii</taxon>
        <taxon>Teleostei</taxon>
        <taxon>Anguilliformes</taxon>
        <taxon>Anguillidae</taxon>
        <taxon>Anguilla</taxon>
    </lineage>
</organism>
<reference evidence="1" key="2">
    <citation type="journal article" date="2015" name="Fish Shellfish Immunol.">
        <title>Early steps in the European eel (Anguilla anguilla)-Vibrio vulnificus interaction in the gills: Role of the RtxA13 toxin.</title>
        <authorList>
            <person name="Callol A."/>
            <person name="Pajuelo D."/>
            <person name="Ebbesson L."/>
            <person name="Teles M."/>
            <person name="MacKenzie S."/>
            <person name="Amaro C."/>
        </authorList>
    </citation>
    <scope>NUCLEOTIDE SEQUENCE</scope>
</reference>
<name>A0A0E9XGC2_ANGAN</name>
<sequence>MPNSVWALSRPLIG</sequence>
<accession>A0A0E9XGC2</accession>
<dbReference type="EMBL" id="GBXM01007692">
    <property type="protein sequence ID" value="JAI00886.1"/>
    <property type="molecule type" value="Transcribed_RNA"/>
</dbReference>
<proteinExistence type="predicted"/>
<reference evidence="1" key="1">
    <citation type="submission" date="2014-11" db="EMBL/GenBank/DDBJ databases">
        <authorList>
            <person name="Amaro Gonzalez C."/>
        </authorList>
    </citation>
    <scope>NUCLEOTIDE SEQUENCE</scope>
</reference>
<evidence type="ECO:0000313" key="1">
    <source>
        <dbReference type="EMBL" id="JAI00886.1"/>
    </source>
</evidence>